<protein>
    <recommendedName>
        <fullName evidence="3">Lipoprotein</fullName>
    </recommendedName>
</protein>
<evidence type="ECO:0000313" key="1">
    <source>
        <dbReference type="EMBL" id="GIF82460.1"/>
    </source>
</evidence>
<accession>A0A8J3NLF5</accession>
<evidence type="ECO:0000313" key="2">
    <source>
        <dbReference type="Proteomes" id="UP000601223"/>
    </source>
</evidence>
<reference evidence="1 2" key="1">
    <citation type="submission" date="2021-01" db="EMBL/GenBank/DDBJ databases">
        <title>Whole genome shotgun sequence of Catellatospora bangladeshensis NBRC 107357.</title>
        <authorList>
            <person name="Komaki H."/>
            <person name="Tamura T."/>
        </authorList>
    </citation>
    <scope>NUCLEOTIDE SEQUENCE [LARGE SCALE GENOMIC DNA]</scope>
    <source>
        <strain evidence="1 2">NBRC 107357</strain>
    </source>
</reference>
<organism evidence="1 2">
    <name type="scientific">Catellatospora bangladeshensis</name>
    <dbReference type="NCBI Taxonomy" id="310355"/>
    <lineage>
        <taxon>Bacteria</taxon>
        <taxon>Bacillati</taxon>
        <taxon>Actinomycetota</taxon>
        <taxon>Actinomycetes</taxon>
        <taxon>Micromonosporales</taxon>
        <taxon>Micromonosporaceae</taxon>
        <taxon>Catellatospora</taxon>
    </lineage>
</organism>
<dbReference type="AlphaFoldDB" id="A0A8J3NLF5"/>
<sequence length="177" mass="18609">MRRGRVGFGALLVVAAGLLGACVTEGPPARVWAASVCSALNPWREEIAVLTTRAQQQTPNATTPQQAKENLVRMLEGARDASERARGRVEAAGVPEVDGGSAIADGVTGSLAEMRDAYGRAGEAMRALPTGDAAKFYEDVSAVMVTLQREYDASALDTGSLRSTELQQAFGEVPECL</sequence>
<proteinExistence type="predicted"/>
<dbReference type="PROSITE" id="PS51257">
    <property type="entry name" value="PROKAR_LIPOPROTEIN"/>
    <property type="match status" value="1"/>
</dbReference>
<dbReference type="EMBL" id="BONF01000020">
    <property type="protein sequence ID" value="GIF82460.1"/>
    <property type="molecule type" value="Genomic_DNA"/>
</dbReference>
<gene>
    <name evidence="1" type="ORF">Cba03nite_38090</name>
</gene>
<dbReference type="Proteomes" id="UP000601223">
    <property type="component" value="Unassembled WGS sequence"/>
</dbReference>
<comment type="caution">
    <text evidence="1">The sequence shown here is derived from an EMBL/GenBank/DDBJ whole genome shotgun (WGS) entry which is preliminary data.</text>
</comment>
<keyword evidence="2" id="KW-1185">Reference proteome</keyword>
<name>A0A8J3NLF5_9ACTN</name>
<evidence type="ECO:0008006" key="3">
    <source>
        <dbReference type="Google" id="ProtNLM"/>
    </source>
</evidence>
<dbReference type="RefSeq" id="WP_203747712.1">
    <property type="nucleotide sequence ID" value="NZ_BONF01000020.1"/>
</dbReference>